<feature type="compositionally biased region" description="Basic and acidic residues" evidence="1">
    <location>
        <begin position="492"/>
        <end position="516"/>
    </location>
</feature>
<keyword evidence="2" id="KW-1133">Transmembrane helix</keyword>
<dbReference type="CDD" id="cd08547">
    <property type="entry name" value="Type_II_cohesin"/>
    <property type="match status" value="1"/>
</dbReference>
<accession>A0ABR7NV82</accession>
<dbReference type="SUPFAM" id="SSF49384">
    <property type="entry name" value="Carbohydrate-binding domain"/>
    <property type="match status" value="1"/>
</dbReference>
<dbReference type="RefSeq" id="WP_262428032.1">
    <property type="nucleotide sequence ID" value="NZ_JACRTJ010000027.1"/>
</dbReference>
<reference evidence="5 6" key="1">
    <citation type="submission" date="2020-08" db="EMBL/GenBank/DDBJ databases">
        <title>Genome public.</title>
        <authorList>
            <person name="Liu C."/>
            <person name="Sun Q."/>
        </authorList>
    </citation>
    <scope>NUCLEOTIDE SEQUENCE [LARGE SCALE GENOMIC DNA]</scope>
    <source>
        <strain evidence="5 6">BX10</strain>
    </source>
</reference>
<keyword evidence="2" id="KW-0472">Membrane</keyword>
<dbReference type="Gene3D" id="2.60.40.680">
    <property type="match status" value="1"/>
</dbReference>
<feature type="compositionally biased region" description="Low complexity" evidence="1">
    <location>
        <begin position="254"/>
        <end position="264"/>
    </location>
</feature>
<dbReference type="Pfam" id="PF12733">
    <property type="entry name" value="Cadherin-like"/>
    <property type="match status" value="1"/>
</dbReference>
<dbReference type="Gene3D" id="2.60.40.2340">
    <property type="match status" value="1"/>
</dbReference>
<protein>
    <submittedName>
        <fullName evidence="5">Cadherin-like beta sandwich domain-containing protein</fullName>
    </submittedName>
</protein>
<feature type="compositionally biased region" description="Basic and acidic residues" evidence="1">
    <location>
        <begin position="580"/>
        <end position="590"/>
    </location>
</feature>
<feature type="chain" id="PRO_5047209524" evidence="3">
    <location>
        <begin position="24"/>
        <end position="604"/>
    </location>
</feature>
<feature type="compositionally biased region" description="Acidic residues" evidence="1">
    <location>
        <begin position="591"/>
        <end position="604"/>
    </location>
</feature>
<feature type="region of interest" description="Disordered" evidence="1">
    <location>
        <begin position="535"/>
        <end position="604"/>
    </location>
</feature>
<keyword evidence="6" id="KW-1185">Reference proteome</keyword>
<evidence type="ECO:0000256" key="2">
    <source>
        <dbReference type="SAM" id="Phobius"/>
    </source>
</evidence>
<evidence type="ECO:0000256" key="1">
    <source>
        <dbReference type="SAM" id="MobiDB-lite"/>
    </source>
</evidence>
<keyword evidence="2" id="KW-0812">Transmembrane</keyword>
<feature type="domain" description="Cadherin-like beta-sandwich-like" evidence="4">
    <location>
        <begin position="163"/>
        <end position="242"/>
    </location>
</feature>
<dbReference type="EMBL" id="JACRTJ010000027">
    <property type="protein sequence ID" value="MBC8600014.1"/>
    <property type="molecule type" value="Genomic_DNA"/>
</dbReference>
<comment type="caution">
    <text evidence="5">The sequence shown here is derived from an EMBL/GenBank/DDBJ whole genome shotgun (WGS) entry which is preliminary data.</text>
</comment>
<dbReference type="InterPro" id="IPR025883">
    <property type="entry name" value="Cadherin-like_domain"/>
</dbReference>
<proteinExistence type="predicted"/>
<feature type="region of interest" description="Disordered" evidence="1">
    <location>
        <begin position="240"/>
        <end position="270"/>
    </location>
</feature>
<sequence>MNRIIKKMTVVFLSLAITLLAFPAGILTAYAGAGKITFSDPTASVGNQVSVTMKIASSDGTALNKADVMLEYDAQSLEFLSGTSANGGAGNVRVVGDAEAASQTTFSFTLKFKALKAGTSSITVKSQEVYDANGQAVTISHTGNSAVKVSGGSDASQDASLGSLTVSPGTLSPEFSAEVTEYTAAVPADVEKITVSAPANDGKANVSVEGAEDLQPGENKVVCTVTAEDGSTKKTYTITVTRGGDSSAEETEPSAEASSPEGTPHNVEDGNWTVAETFDAETLPEGFSVTEYEYQGATVQAGTNDQGVILLYMTDEDGNGDFFVYDPQEDILSPYVTVRMAEKTIIVLSPENIPEGTELPDGFRECTIDIGEHTVHGWIWNSQDGGTPEYCIVYGQNADGEQNFYRYDQKEMTLQRFFQDPEAEELRAVNEKVVGEYNSLVEDYTVRGYMIAGLFAVCIILAIILIILLLTRKPGGTYREEKPKKSAGKPDAYSREGSRPGKTKEPRRTQAKKWTDQDLDDLEDLDLEEEERAFVKHKAPVRHPASDQGTGRRTASVPEAEAPVRQETPAPVSSAPVKEQIPEKAAPFKEEDQDDDFEFIDLDL</sequence>
<evidence type="ECO:0000256" key="3">
    <source>
        <dbReference type="SAM" id="SignalP"/>
    </source>
</evidence>
<gene>
    <name evidence="5" type="ORF">H8708_12380</name>
</gene>
<name>A0ABR7NV82_9FIRM</name>
<dbReference type="InterPro" id="IPR008965">
    <property type="entry name" value="CBM2/CBM3_carb-bd_dom_sf"/>
</dbReference>
<feature type="transmembrane region" description="Helical" evidence="2">
    <location>
        <begin position="449"/>
        <end position="470"/>
    </location>
</feature>
<evidence type="ECO:0000313" key="6">
    <source>
        <dbReference type="Proteomes" id="UP000647491"/>
    </source>
</evidence>
<feature type="signal peptide" evidence="3">
    <location>
        <begin position="1"/>
        <end position="23"/>
    </location>
</feature>
<feature type="region of interest" description="Disordered" evidence="1">
    <location>
        <begin position="477"/>
        <end position="517"/>
    </location>
</feature>
<evidence type="ECO:0000259" key="4">
    <source>
        <dbReference type="Pfam" id="PF12733"/>
    </source>
</evidence>
<keyword evidence="3" id="KW-0732">Signal</keyword>
<dbReference type="Proteomes" id="UP000647491">
    <property type="component" value="Unassembled WGS sequence"/>
</dbReference>
<evidence type="ECO:0000313" key="5">
    <source>
        <dbReference type="EMBL" id="MBC8600014.1"/>
    </source>
</evidence>
<organism evidence="5 6">
    <name type="scientific">Enterocloster hominis</name>
    <name type="common">ex Liu et al. 2021</name>
    <dbReference type="NCBI Taxonomy" id="2763663"/>
    <lineage>
        <taxon>Bacteria</taxon>
        <taxon>Bacillati</taxon>
        <taxon>Bacillota</taxon>
        <taxon>Clostridia</taxon>
        <taxon>Lachnospirales</taxon>
        <taxon>Lachnospiraceae</taxon>
        <taxon>Enterocloster</taxon>
    </lineage>
</organism>